<dbReference type="GO" id="GO:0005524">
    <property type="term" value="F:ATP binding"/>
    <property type="evidence" value="ECO:0007669"/>
    <property type="project" value="InterPro"/>
</dbReference>
<dbReference type="Gene3D" id="1.10.510.10">
    <property type="entry name" value="Transferase(Phosphotransferase) domain 1"/>
    <property type="match status" value="1"/>
</dbReference>
<keyword evidence="3" id="KW-1185">Reference proteome</keyword>
<dbReference type="HOGENOM" id="CLU_000288_7_18_1"/>
<keyword evidence="2" id="KW-0418">Kinase</keyword>
<gene>
    <name evidence="2" type="ORF">PUNSTDRAFT_75951</name>
</gene>
<name>R7S5E4_PUNST</name>
<evidence type="ECO:0000313" key="2">
    <source>
        <dbReference type="EMBL" id="EIN04611.1"/>
    </source>
</evidence>
<dbReference type="KEGG" id="psq:PUNSTDRAFT_75951"/>
<dbReference type="PROSITE" id="PS00109">
    <property type="entry name" value="PROTEIN_KINASE_TYR"/>
    <property type="match status" value="1"/>
</dbReference>
<dbReference type="OrthoDB" id="4062651at2759"/>
<dbReference type="SUPFAM" id="SSF56112">
    <property type="entry name" value="Protein kinase-like (PK-like)"/>
    <property type="match status" value="1"/>
</dbReference>
<protein>
    <submittedName>
        <fullName evidence="2">Kinase-like protein</fullName>
    </submittedName>
</protein>
<dbReference type="eggNOG" id="KOG0192">
    <property type="taxonomic scope" value="Eukaryota"/>
</dbReference>
<dbReference type="Pfam" id="PF07714">
    <property type="entry name" value="PK_Tyr_Ser-Thr"/>
    <property type="match status" value="1"/>
</dbReference>
<dbReference type="InterPro" id="IPR001245">
    <property type="entry name" value="Ser-Thr/Tyr_kinase_cat_dom"/>
</dbReference>
<sequence>VALGLAYLHSRKVIHGDLRGRNVLIDGQGRPRLADFGLCHMFNEAATITNTSQKHFARWDAPELLDPGEFGEDESNLGSKPTFKGDVYAFACVCYEIYTTKPPFHEIRREATVIVRVLNGQRPRRPVKCDGYAIVPSDKIWSLIEECWDQQSHNRPTMSAVLQRLDGISANSTIR</sequence>
<dbReference type="InterPro" id="IPR051681">
    <property type="entry name" value="Ser/Thr_Kinases-Pseudokinases"/>
</dbReference>
<dbReference type="PANTHER" id="PTHR44329">
    <property type="entry name" value="SERINE/THREONINE-PROTEIN KINASE TNNI3K-RELATED"/>
    <property type="match status" value="1"/>
</dbReference>
<feature type="domain" description="Protein kinase" evidence="1">
    <location>
        <begin position="1"/>
        <end position="174"/>
    </location>
</feature>
<evidence type="ECO:0000313" key="3">
    <source>
        <dbReference type="Proteomes" id="UP000054196"/>
    </source>
</evidence>
<organism evidence="2 3">
    <name type="scientific">Punctularia strigosozonata (strain HHB-11173)</name>
    <name type="common">White-rot fungus</name>
    <dbReference type="NCBI Taxonomy" id="741275"/>
    <lineage>
        <taxon>Eukaryota</taxon>
        <taxon>Fungi</taxon>
        <taxon>Dikarya</taxon>
        <taxon>Basidiomycota</taxon>
        <taxon>Agaricomycotina</taxon>
        <taxon>Agaricomycetes</taxon>
        <taxon>Corticiales</taxon>
        <taxon>Punctulariaceae</taxon>
        <taxon>Punctularia</taxon>
    </lineage>
</organism>
<dbReference type="PROSITE" id="PS50011">
    <property type="entry name" value="PROTEIN_KINASE_DOM"/>
    <property type="match status" value="1"/>
</dbReference>
<dbReference type="AlphaFoldDB" id="R7S5E4"/>
<dbReference type="GeneID" id="18885615"/>
<keyword evidence="2" id="KW-0808">Transferase</keyword>
<dbReference type="InterPro" id="IPR008266">
    <property type="entry name" value="Tyr_kinase_AS"/>
</dbReference>
<dbReference type="OMA" id="CHMFNEA"/>
<feature type="non-terminal residue" evidence="2">
    <location>
        <position position="1"/>
    </location>
</feature>
<dbReference type="GO" id="GO:0004674">
    <property type="term" value="F:protein serine/threonine kinase activity"/>
    <property type="evidence" value="ECO:0007669"/>
    <property type="project" value="TreeGrafter"/>
</dbReference>
<evidence type="ECO:0000259" key="1">
    <source>
        <dbReference type="PROSITE" id="PS50011"/>
    </source>
</evidence>
<proteinExistence type="predicted"/>
<accession>R7S5E4</accession>
<dbReference type="EMBL" id="JH687553">
    <property type="protein sequence ID" value="EIN04611.1"/>
    <property type="molecule type" value="Genomic_DNA"/>
</dbReference>
<reference evidence="3" key="1">
    <citation type="journal article" date="2012" name="Science">
        <title>The Paleozoic origin of enzymatic lignin decomposition reconstructed from 31 fungal genomes.</title>
        <authorList>
            <person name="Floudas D."/>
            <person name="Binder M."/>
            <person name="Riley R."/>
            <person name="Barry K."/>
            <person name="Blanchette R.A."/>
            <person name="Henrissat B."/>
            <person name="Martinez A.T."/>
            <person name="Otillar R."/>
            <person name="Spatafora J.W."/>
            <person name="Yadav J.S."/>
            <person name="Aerts A."/>
            <person name="Benoit I."/>
            <person name="Boyd A."/>
            <person name="Carlson A."/>
            <person name="Copeland A."/>
            <person name="Coutinho P.M."/>
            <person name="de Vries R.P."/>
            <person name="Ferreira P."/>
            <person name="Findley K."/>
            <person name="Foster B."/>
            <person name="Gaskell J."/>
            <person name="Glotzer D."/>
            <person name="Gorecki P."/>
            <person name="Heitman J."/>
            <person name="Hesse C."/>
            <person name="Hori C."/>
            <person name="Igarashi K."/>
            <person name="Jurgens J.A."/>
            <person name="Kallen N."/>
            <person name="Kersten P."/>
            <person name="Kohler A."/>
            <person name="Kuees U."/>
            <person name="Kumar T.K.A."/>
            <person name="Kuo A."/>
            <person name="LaButti K."/>
            <person name="Larrondo L.F."/>
            <person name="Lindquist E."/>
            <person name="Ling A."/>
            <person name="Lombard V."/>
            <person name="Lucas S."/>
            <person name="Lundell T."/>
            <person name="Martin R."/>
            <person name="McLaughlin D.J."/>
            <person name="Morgenstern I."/>
            <person name="Morin E."/>
            <person name="Murat C."/>
            <person name="Nagy L.G."/>
            <person name="Nolan M."/>
            <person name="Ohm R.A."/>
            <person name="Patyshakuliyeva A."/>
            <person name="Rokas A."/>
            <person name="Ruiz-Duenas F.J."/>
            <person name="Sabat G."/>
            <person name="Salamov A."/>
            <person name="Samejima M."/>
            <person name="Schmutz J."/>
            <person name="Slot J.C."/>
            <person name="St John F."/>
            <person name="Stenlid J."/>
            <person name="Sun H."/>
            <person name="Sun S."/>
            <person name="Syed K."/>
            <person name="Tsang A."/>
            <person name="Wiebenga A."/>
            <person name="Young D."/>
            <person name="Pisabarro A."/>
            <person name="Eastwood D.C."/>
            <person name="Martin F."/>
            <person name="Cullen D."/>
            <person name="Grigoriev I.V."/>
            <person name="Hibbett D.S."/>
        </authorList>
    </citation>
    <scope>NUCLEOTIDE SEQUENCE [LARGE SCALE GENOMIC DNA]</scope>
    <source>
        <strain evidence="3">HHB-11173 SS5</strain>
    </source>
</reference>
<dbReference type="InterPro" id="IPR000719">
    <property type="entry name" value="Prot_kinase_dom"/>
</dbReference>
<dbReference type="RefSeq" id="XP_007388004.1">
    <property type="nucleotide sequence ID" value="XM_007387942.1"/>
</dbReference>
<dbReference type="Proteomes" id="UP000054196">
    <property type="component" value="Unassembled WGS sequence"/>
</dbReference>
<dbReference type="InterPro" id="IPR011009">
    <property type="entry name" value="Kinase-like_dom_sf"/>
</dbReference>